<dbReference type="OrthoDB" id="10535698at2759"/>
<gene>
    <name evidence="1" type="ORF">FBUS_10256</name>
</gene>
<accession>A0A8E0RWD7</accession>
<name>A0A8E0RWD7_9TREM</name>
<protein>
    <submittedName>
        <fullName evidence="1">Uncharacterized protein</fullName>
    </submittedName>
</protein>
<evidence type="ECO:0000313" key="2">
    <source>
        <dbReference type="Proteomes" id="UP000728185"/>
    </source>
</evidence>
<comment type="caution">
    <text evidence="1">The sequence shown here is derived from an EMBL/GenBank/DDBJ whole genome shotgun (WGS) entry which is preliminary data.</text>
</comment>
<dbReference type="Proteomes" id="UP000728185">
    <property type="component" value="Unassembled WGS sequence"/>
</dbReference>
<proteinExistence type="predicted"/>
<keyword evidence="2" id="KW-1185">Reference proteome</keyword>
<reference evidence="1" key="1">
    <citation type="submission" date="2019-05" db="EMBL/GenBank/DDBJ databases">
        <title>Annotation for the trematode Fasciolopsis buski.</title>
        <authorList>
            <person name="Choi Y.-J."/>
        </authorList>
    </citation>
    <scope>NUCLEOTIDE SEQUENCE</scope>
    <source>
        <strain evidence="1">HT</strain>
        <tissue evidence="1">Whole worm</tissue>
    </source>
</reference>
<dbReference type="EMBL" id="LUCM01004194">
    <property type="protein sequence ID" value="KAA0194680.1"/>
    <property type="molecule type" value="Genomic_DNA"/>
</dbReference>
<dbReference type="AlphaFoldDB" id="A0A8E0RWD7"/>
<organism evidence="1 2">
    <name type="scientific">Fasciolopsis buskii</name>
    <dbReference type="NCBI Taxonomy" id="27845"/>
    <lineage>
        <taxon>Eukaryota</taxon>
        <taxon>Metazoa</taxon>
        <taxon>Spiralia</taxon>
        <taxon>Lophotrochozoa</taxon>
        <taxon>Platyhelminthes</taxon>
        <taxon>Trematoda</taxon>
        <taxon>Digenea</taxon>
        <taxon>Plagiorchiida</taxon>
        <taxon>Echinostomata</taxon>
        <taxon>Echinostomatoidea</taxon>
        <taxon>Fasciolidae</taxon>
        <taxon>Fasciolopsis</taxon>
    </lineage>
</organism>
<sequence>MRKRSLSCDALGPFLPLDKEASEYDHSSHKSPLDETTDPAAKVSVVGTLPACYKTFDRKRHDVSVRTILALWVRMSFFCITLNSETSISAHKVLLEGDGSLDYDDLSSSGRLVSFSHNNAVMGMFNAFHLVEQFMVLYISNSF</sequence>
<evidence type="ECO:0000313" key="1">
    <source>
        <dbReference type="EMBL" id="KAA0194680.1"/>
    </source>
</evidence>